<evidence type="ECO:0000313" key="1">
    <source>
        <dbReference type="Proteomes" id="UP000887580"/>
    </source>
</evidence>
<dbReference type="WBParaSite" id="PS1159_v2.g23818.t1">
    <property type="protein sequence ID" value="PS1159_v2.g23818.t1"/>
    <property type="gene ID" value="PS1159_v2.g23818"/>
</dbReference>
<reference evidence="2" key="1">
    <citation type="submission" date="2022-11" db="UniProtKB">
        <authorList>
            <consortium name="WormBaseParasite"/>
        </authorList>
    </citation>
    <scope>IDENTIFICATION</scope>
</reference>
<organism evidence="1 2">
    <name type="scientific">Panagrolaimus sp. PS1159</name>
    <dbReference type="NCBI Taxonomy" id="55785"/>
    <lineage>
        <taxon>Eukaryota</taxon>
        <taxon>Metazoa</taxon>
        <taxon>Ecdysozoa</taxon>
        <taxon>Nematoda</taxon>
        <taxon>Chromadorea</taxon>
        <taxon>Rhabditida</taxon>
        <taxon>Tylenchina</taxon>
        <taxon>Panagrolaimomorpha</taxon>
        <taxon>Panagrolaimoidea</taxon>
        <taxon>Panagrolaimidae</taxon>
        <taxon>Panagrolaimus</taxon>
    </lineage>
</organism>
<dbReference type="Proteomes" id="UP000887580">
    <property type="component" value="Unplaced"/>
</dbReference>
<accession>A0AC35G3Y7</accession>
<name>A0AC35G3Y7_9BILA</name>
<evidence type="ECO:0000313" key="2">
    <source>
        <dbReference type="WBParaSite" id="PS1159_v2.g23818.t1"/>
    </source>
</evidence>
<protein>
    <submittedName>
        <fullName evidence="2">Uncharacterized protein</fullName>
    </submittedName>
</protein>
<proteinExistence type="predicted"/>
<sequence>MPLDFVKRMIELEQFDFEILNHLDFFKFKLLIWIISHQQKYHALSFKRKGCLNPFLEAHLGFTVKYLNQEFQYILRNKTMIEVT</sequence>